<evidence type="ECO:0000256" key="4">
    <source>
        <dbReference type="ARBA" id="ARBA00022989"/>
    </source>
</evidence>
<feature type="transmembrane region" description="Helical" evidence="6">
    <location>
        <begin position="236"/>
        <end position="260"/>
    </location>
</feature>
<dbReference type="GO" id="GO:0022857">
    <property type="term" value="F:transmembrane transporter activity"/>
    <property type="evidence" value="ECO:0007669"/>
    <property type="project" value="TreeGrafter"/>
</dbReference>
<dbReference type="GO" id="GO:0005886">
    <property type="term" value="C:plasma membrane"/>
    <property type="evidence" value="ECO:0007669"/>
    <property type="project" value="UniProtKB-SubCell"/>
</dbReference>
<evidence type="ECO:0000256" key="2">
    <source>
        <dbReference type="ARBA" id="ARBA00022475"/>
    </source>
</evidence>
<dbReference type="Pfam" id="PF12704">
    <property type="entry name" value="MacB_PCD"/>
    <property type="match status" value="2"/>
</dbReference>
<sequence>MMQVYYDRTYNEGIKDYDKVFMAYNVTDEYGDFTSMSPPMMEFIAGRSPHIKDYAYTDYMGMAYTFYVEDKAVKDKLLMVSPSFPEVFGFEMVAGTIDCMKDMKSGIIPESFARRYFGSIDVVGKTLTRDSSIIVGGVYKDLPANSSMKNIVYSPINPAWYANLWESWGFNSFTMYIKVDDPSAIDGIRESVNAGLKEINSEMRKGIDYVSLKDLHYTKEISGLLEAPVKESTEQMLISIAILTILIAVINFTNFSNALIPVRIRSINTRKIMGATRRSLTLSLVAESALTSVVACLLAFLFVELLSMTSFVNITTAGISLTGYLPVTVLTIAIAVLTGIFAGIIPALRMTSYSPAVVLKGNFGLSPKGQMMRNVMVGFQFFVAAALIVAASLMQKQRDYMTRSIDYGFDKDEIVVCDINPPANTPADKSTIVNDMRALPFVKDASASWSVLAEDDNSQGWIFQTPEGDRIDPRTMFCGSGYMTTMGIKILEGRDFNDSDTAAVIINKLTAEKFGDVMNVGKQINFGKQRFTVVGICDNVIYSSLYNPTEPVMFVDMPYPLGNLNVRVRKGTNMFEAMDGIRKVLDGYDPGYPFKVRIYDQIMDATYQKERKLTTQITLFSALAVLISVMGVFGLVMFDSEYRKREIAVRKVFGATTSGVVGMFNTKYLRILAVGCVLSIPAAWYFTDKWMQNFAYRTEMSWWIYALAFAGLAIITVATVSYQCRKIAHTNPVESLKYE</sequence>
<keyword evidence="4 6" id="KW-1133">Transmembrane helix</keyword>
<evidence type="ECO:0000313" key="9">
    <source>
        <dbReference type="EMBL" id="MBO8476386.1"/>
    </source>
</evidence>
<accession>A0A9D9NK18</accession>
<evidence type="ECO:0000259" key="8">
    <source>
        <dbReference type="Pfam" id="PF12704"/>
    </source>
</evidence>
<evidence type="ECO:0000256" key="1">
    <source>
        <dbReference type="ARBA" id="ARBA00004651"/>
    </source>
</evidence>
<dbReference type="InterPro" id="IPR003838">
    <property type="entry name" value="ABC3_permease_C"/>
</dbReference>
<keyword evidence="2" id="KW-1003">Cell membrane</keyword>
<evidence type="ECO:0000259" key="7">
    <source>
        <dbReference type="Pfam" id="PF02687"/>
    </source>
</evidence>
<feature type="domain" description="ABC3 transporter permease C-terminal" evidence="7">
    <location>
        <begin position="239"/>
        <end position="355"/>
    </location>
</feature>
<evidence type="ECO:0000256" key="6">
    <source>
        <dbReference type="SAM" id="Phobius"/>
    </source>
</evidence>
<comment type="subcellular location">
    <subcellularLocation>
        <location evidence="1">Cell membrane</location>
        <topology evidence="1">Multi-pass membrane protein</topology>
    </subcellularLocation>
</comment>
<name>A0A9D9NK18_9BACT</name>
<feature type="domain" description="MacB-like periplasmic core" evidence="8">
    <location>
        <begin position="15"/>
        <end position="193"/>
    </location>
</feature>
<dbReference type="EMBL" id="JADIMC010000060">
    <property type="protein sequence ID" value="MBO8476386.1"/>
    <property type="molecule type" value="Genomic_DNA"/>
</dbReference>
<dbReference type="InterPro" id="IPR025857">
    <property type="entry name" value="MacB_PCD"/>
</dbReference>
<organism evidence="9 10">
    <name type="scientific">Candidatus Limisoma faecipullorum</name>
    <dbReference type="NCBI Taxonomy" id="2840854"/>
    <lineage>
        <taxon>Bacteria</taxon>
        <taxon>Pseudomonadati</taxon>
        <taxon>Bacteroidota</taxon>
        <taxon>Bacteroidia</taxon>
        <taxon>Bacteroidales</taxon>
        <taxon>Candidatus Limisoma</taxon>
    </lineage>
</organism>
<feature type="domain" description="ABC3 transporter permease C-terminal" evidence="7">
    <location>
        <begin position="619"/>
        <end position="732"/>
    </location>
</feature>
<keyword evidence="5 6" id="KW-0472">Membrane</keyword>
<protein>
    <submittedName>
        <fullName evidence="9">ABC transporter permease</fullName>
    </submittedName>
</protein>
<feature type="transmembrane region" description="Helical" evidence="6">
    <location>
        <begin position="702"/>
        <end position="722"/>
    </location>
</feature>
<feature type="transmembrane region" description="Helical" evidence="6">
    <location>
        <begin position="375"/>
        <end position="394"/>
    </location>
</feature>
<dbReference type="PANTHER" id="PTHR30572">
    <property type="entry name" value="MEMBRANE COMPONENT OF TRANSPORTER-RELATED"/>
    <property type="match status" value="1"/>
</dbReference>
<dbReference type="PANTHER" id="PTHR30572:SF18">
    <property type="entry name" value="ABC-TYPE MACROLIDE FAMILY EXPORT SYSTEM PERMEASE COMPONENT 2"/>
    <property type="match status" value="1"/>
</dbReference>
<dbReference type="InterPro" id="IPR050250">
    <property type="entry name" value="Macrolide_Exporter_MacB"/>
</dbReference>
<reference evidence="9" key="1">
    <citation type="submission" date="2020-10" db="EMBL/GenBank/DDBJ databases">
        <authorList>
            <person name="Gilroy R."/>
        </authorList>
    </citation>
    <scope>NUCLEOTIDE SEQUENCE</scope>
    <source>
        <strain evidence="9">6919</strain>
    </source>
</reference>
<feature type="transmembrane region" description="Helical" evidence="6">
    <location>
        <begin position="617"/>
        <end position="638"/>
    </location>
</feature>
<feature type="transmembrane region" description="Helical" evidence="6">
    <location>
        <begin position="323"/>
        <end position="345"/>
    </location>
</feature>
<comment type="caution">
    <text evidence="9">The sequence shown here is derived from an EMBL/GenBank/DDBJ whole genome shotgun (WGS) entry which is preliminary data.</text>
</comment>
<keyword evidence="3 6" id="KW-0812">Transmembrane</keyword>
<feature type="non-terminal residue" evidence="9">
    <location>
        <position position="1"/>
    </location>
</feature>
<evidence type="ECO:0000256" key="3">
    <source>
        <dbReference type="ARBA" id="ARBA00022692"/>
    </source>
</evidence>
<evidence type="ECO:0000256" key="5">
    <source>
        <dbReference type="ARBA" id="ARBA00023136"/>
    </source>
</evidence>
<feature type="transmembrane region" description="Helical" evidence="6">
    <location>
        <begin position="280"/>
        <end position="303"/>
    </location>
</feature>
<dbReference type="AlphaFoldDB" id="A0A9D9NK18"/>
<feature type="transmembrane region" description="Helical" evidence="6">
    <location>
        <begin position="668"/>
        <end position="687"/>
    </location>
</feature>
<proteinExistence type="predicted"/>
<dbReference type="Pfam" id="PF02687">
    <property type="entry name" value="FtsX"/>
    <property type="match status" value="2"/>
</dbReference>
<reference evidence="9" key="2">
    <citation type="journal article" date="2021" name="PeerJ">
        <title>Extensive microbial diversity within the chicken gut microbiome revealed by metagenomics and culture.</title>
        <authorList>
            <person name="Gilroy R."/>
            <person name="Ravi A."/>
            <person name="Getino M."/>
            <person name="Pursley I."/>
            <person name="Horton D.L."/>
            <person name="Alikhan N.F."/>
            <person name="Baker D."/>
            <person name="Gharbi K."/>
            <person name="Hall N."/>
            <person name="Watson M."/>
            <person name="Adriaenssens E.M."/>
            <person name="Foster-Nyarko E."/>
            <person name="Jarju S."/>
            <person name="Secka A."/>
            <person name="Antonio M."/>
            <person name="Oren A."/>
            <person name="Chaudhuri R.R."/>
            <person name="La Ragione R."/>
            <person name="Hildebrand F."/>
            <person name="Pallen M.J."/>
        </authorList>
    </citation>
    <scope>NUCLEOTIDE SEQUENCE</scope>
    <source>
        <strain evidence="9">6919</strain>
    </source>
</reference>
<feature type="domain" description="MacB-like periplasmic core" evidence="8">
    <location>
        <begin position="385"/>
        <end position="583"/>
    </location>
</feature>
<dbReference type="Proteomes" id="UP000823598">
    <property type="component" value="Unassembled WGS sequence"/>
</dbReference>
<evidence type="ECO:0000313" key="10">
    <source>
        <dbReference type="Proteomes" id="UP000823598"/>
    </source>
</evidence>
<gene>
    <name evidence="9" type="ORF">IAB88_05270</name>
</gene>